<dbReference type="OrthoDB" id="347435at2759"/>
<reference evidence="1" key="1">
    <citation type="submission" date="2021-02" db="EMBL/GenBank/DDBJ databases">
        <title>Psilocybe cubensis genome.</title>
        <authorList>
            <person name="Mckernan K.J."/>
            <person name="Crawford S."/>
            <person name="Trippe A."/>
            <person name="Kane L.T."/>
            <person name="Mclaughlin S."/>
        </authorList>
    </citation>
    <scope>NUCLEOTIDE SEQUENCE [LARGE SCALE GENOMIC DNA]</scope>
    <source>
        <strain evidence="1">MGC-MH-2018</strain>
    </source>
</reference>
<organism evidence="1">
    <name type="scientific">Psilocybe cubensis</name>
    <name type="common">Psychedelic mushroom</name>
    <name type="synonym">Stropharia cubensis</name>
    <dbReference type="NCBI Taxonomy" id="181762"/>
    <lineage>
        <taxon>Eukaryota</taxon>
        <taxon>Fungi</taxon>
        <taxon>Dikarya</taxon>
        <taxon>Basidiomycota</taxon>
        <taxon>Agaricomycotina</taxon>
        <taxon>Agaricomycetes</taxon>
        <taxon>Agaricomycetidae</taxon>
        <taxon>Agaricales</taxon>
        <taxon>Agaricineae</taxon>
        <taxon>Strophariaceae</taxon>
        <taxon>Psilocybe</taxon>
    </lineage>
</organism>
<evidence type="ECO:0008006" key="2">
    <source>
        <dbReference type="Google" id="ProtNLM"/>
    </source>
</evidence>
<comment type="caution">
    <text evidence="1">The sequence shown here is derived from an EMBL/GenBank/DDBJ whole genome shotgun (WGS) entry which is preliminary data.</text>
</comment>
<sequence length="306" mass="34361">MTALNLIAEYVLRKLSQHRPLFVAIQGPQGSGKSYLATHVQSLLQKPPHSLRVAVLSIDDLYLPHKDLVLLAAANSDNPLLNGRGQPGTHDVDLGVQILSALKTGNSTIELPRFDKSLHSGEGDRLPVDGTGTIVVQPPRIDVVIFEGWCVGFSPISEQEILSRWRGVWDSERRKLNRGLDNICRPADLKIINEYLKQYSRLWSFFDIFVQLKPEEPPFSHVSRYEVVYKWRLDQEHNMKSRNGGKGMSDTAVQSFVDRYIPGYVFFGDFPPLRHEENLEGTSIQAVSGLSIVLDEARNVIASSTF</sequence>
<proteinExistence type="predicted"/>
<dbReference type="AlphaFoldDB" id="A0A8H7Y5E4"/>
<gene>
    <name evidence="1" type="ORF">JR316_002447</name>
</gene>
<dbReference type="EMBL" id="JAFIQS010000002">
    <property type="protein sequence ID" value="KAG5172943.1"/>
    <property type="molecule type" value="Genomic_DNA"/>
</dbReference>
<dbReference type="InterPro" id="IPR027417">
    <property type="entry name" value="P-loop_NTPase"/>
</dbReference>
<name>A0A8H7Y5E4_PSICU</name>
<evidence type="ECO:0000313" key="1">
    <source>
        <dbReference type="EMBL" id="KAG5172943.1"/>
    </source>
</evidence>
<dbReference type="SUPFAM" id="SSF52540">
    <property type="entry name" value="P-loop containing nucleoside triphosphate hydrolases"/>
    <property type="match status" value="1"/>
</dbReference>
<accession>A0A8H7Y5E4</accession>
<dbReference type="PANTHER" id="PTHR10285">
    <property type="entry name" value="URIDINE KINASE"/>
    <property type="match status" value="1"/>
</dbReference>
<dbReference type="Gene3D" id="3.40.50.300">
    <property type="entry name" value="P-loop containing nucleotide triphosphate hydrolases"/>
    <property type="match status" value="1"/>
</dbReference>
<protein>
    <recommendedName>
        <fullName evidence="2">P-loop containing nucleoside triphosphate hydrolase protein</fullName>
    </recommendedName>
</protein>